<dbReference type="SMART" id="SM00339">
    <property type="entry name" value="FH"/>
    <property type="match status" value="1"/>
</dbReference>
<keyword evidence="2" id="KW-0805">Transcription regulation</keyword>
<dbReference type="PROSITE" id="PS50039">
    <property type="entry name" value="FORK_HEAD_3"/>
    <property type="match status" value="1"/>
</dbReference>
<evidence type="ECO:0000256" key="6">
    <source>
        <dbReference type="PROSITE-ProRule" id="PRU00089"/>
    </source>
</evidence>
<evidence type="ECO:0000256" key="1">
    <source>
        <dbReference type="ARBA" id="ARBA00004123"/>
    </source>
</evidence>
<feature type="compositionally biased region" description="Polar residues" evidence="7">
    <location>
        <begin position="78"/>
        <end position="88"/>
    </location>
</feature>
<dbReference type="GO" id="GO:0005634">
    <property type="term" value="C:nucleus"/>
    <property type="evidence" value="ECO:0007669"/>
    <property type="project" value="UniProtKB-SubCell"/>
</dbReference>
<protein>
    <recommendedName>
        <fullName evidence="8">Fork-head domain-containing protein</fullName>
    </recommendedName>
</protein>
<dbReference type="HOGENOM" id="CLU_023743_0_0_1"/>
<feature type="compositionally biased region" description="Low complexity" evidence="7">
    <location>
        <begin position="89"/>
        <end position="100"/>
    </location>
</feature>
<feature type="region of interest" description="Disordered" evidence="7">
    <location>
        <begin position="345"/>
        <end position="489"/>
    </location>
</feature>
<evidence type="ECO:0000259" key="8">
    <source>
        <dbReference type="PROSITE" id="PS50039"/>
    </source>
</evidence>
<feature type="compositionally biased region" description="Low complexity" evidence="7">
    <location>
        <begin position="378"/>
        <end position="394"/>
    </location>
</feature>
<dbReference type="EMBL" id="CH981524">
    <property type="protein sequence ID" value="EDK42234.1"/>
    <property type="molecule type" value="Genomic_DNA"/>
</dbReference>
<dbReference type="VEuPathDB" id="FungiDB:LELG_00412"/>
<feature type="region of interest" description="Disordered" evidence="7">
    <location>
        <begin position="728"/>
        <end position="768"/>
    </location>
</feature>
<dbReference type="PROSITE" id="PS00658">
    <property type="entry name" value="FORK_HEAD_2"/>
    <property type="match status" value="1"/>
</dbReference>
<evidence type="ECO:0000256" key="4">
    <source>
        <dbReference type="ARBA" id="ARBA00023163"/>
    </source>
</evidence>
<comment type="subcellular location">
    <subcellularLocation>
        <location evidence="1 6">Nucleus</location>
    </subcellularLocation>
</comment>
<keyword evidence="10" id="KW-1185">Reference proteome</keyword>
<evidence type="ECO:0000256" key="7">
    <source>
        <dbReference type="SAM" id="MobiDB-lite"/>
    </source>
</evidence>
<dbReference type="AlphaFoldDB" id="A5DSS6"/>
<dbReference type="OrthoDB" id="5954824at2759"/>
<organism evidence="9 10">
    <name type="scientific">Lodderomyces elongisporus (strain ATCC 11503 / CBS 2605 / JCM 1781 / NBRC 1676 / NRRL YB-4239)</name>
    <name type="common">Yeast</name>
    <name type="synonym">Saccharomyces elongisporus</name>
    <dbReference type="NCBI Taxonomy" id="379508"/>
    <lineage>
        <taxon>Eukaryota</taxon>
        <taxon>Fungi</taxon>
        <taxon>Dikarya</taxon>
        <taxon>Ascomycota</taxon>
        <taxon>Saccharomycotina</taxon>
        <taxon>Pichiomycetes</taxon>
        <taxon>Debaryomycetaceae</taxon>
        <taxon>Candida/Lodderomyces clade</taxon>
        <taxon>Lodderomyces</taxon>
    </lineage>
</organism>
<evidence type="ECO:0000256" key="5">
    <source>
        <dbReference type="ARBA" id="ARBA00023242"/>
    </source>
</evidence>
<dbReference type="STRING" id="379508.A5DSS6"/>
<dbReference type="PRINTS" id="PR00053">
    <property type="entry name" value="FORKHEAD"/>
</dbReference>
<feature type="region of interest" description="Disordered" evidence="7">
    <location>
        <begin position="52"/>
        <end position="102"/>
    </location>
</feature>
<dbReference type="InParanoid" id="A5DSS6"/>
<feature type="compositionally biased region" description="Low complexity" evidence="7">
    <location>
        <begin position="199"/>
        <end position="210"/>
    </location>
</feature>
<feature type="region of interest" description="Disordered" evidence="7">
    <location>
        <begin position="169"/>
        <end position="210"/>
    </location>
</feature>
<evidence type="ECO:0000313" key="10">
    <source>
        <dbReference type="Proteomes" id="UP000001996"/>
    </source>
</evidence>
<proteinExistence type="predicted"/>
<feature type="domain" description="Fork-head" evidence="8">
    <location>
        <begin position="215"/>
        <end position="308"/>
    </location>
</feature>
<feature type="compositionally biased region" description="Low complexity" evidence="7">
    <location>
        <begin position="52"/>
        <end position="77"/>
    </location>
</feature>
<dbReference type="eggNOG" id="KOG2294">
    <property type="taxonomic scope" value="Eukaryota"/>
</dbReference>
<dbReference type="InterPro" id="IPR036390">
    <property type="entry name" value="WH_DNA-bd_sf"/>
</dbReference>
<dbReference type="SUPFAM" id="SSF46785">
    <property type="entry name" value="Winged helix' DNA-binding domain"/>
    <property type="match status" value="1"/>
</dbReference>
<dbReference type="FunFam" id="1.10.10.10:FF:000260">
    <property type="entry name" value="Forkhead transcription factor (Sep1)"/>
    <property type="match status" value="1"/>
</dbReference>
<reference evidence="9 10" key="1">
    <citation type="journal article" date="2009" name="Nature">
        <title>Evolution of pathogenicity and sexual reproduction in eight Candida genomes.</title>
        <authorList>
            <person name="Butler G."/>
            <person name="Rasmussen M.D."/>
            <person name="Lin M.F."/>
            <person name="Santos M.A."/>
            <person name="Sakthikumar S."/>
            <person name="Munro C.A."/>
            <person name="Rheinbay E."/>
            <person name="Grabherr M."/>
            <person name="Forche A."/>
            <person name="Reedy J.L."/>
            <person name="Agrafioti I."/>
            <person name="Arnaud M.B."/>
            <person name="Bates S."/>
            <person name="Brown A.J."/>
            <person name="Brunke S."/>
            <person name="Costanzo M.C."/>
            <person name="Fitzpatrick D.A."/>
            <person name="de Groot P.W."/>
            <person name="Harris D."/>
            <person name="Hoyer L.L."/>
            <person name="Hube B."/>
            <person name="Klis F.M."/>
            <person name="Kodira C."/>
            <person name="Lennard N."/>
            <person name="Logue M.E."/>
            <person name="Martin R."/>
            <person name="Neiman A.M."/>
            <person name="Nikolaou E."/>
            <person name="Quail M.A."/>
            <person name="Quinn J."/>
            <person name="Santos M.C."/>
            <person name="Schmitzberger F.F."/>
            <person name="Sherlock G."/>
            <person name="Shah P."/>
            <person name="Silverstein K.A."/>
            <person name="Skrzypek M.S."/>
            <person name="Soll D."/>
            <person name="Staggs R."/>
            <person name="Stansfield I."/>
            <person name="Stumpf M.P."/>
            <person name="Sudbery P.E."/>
            <person name="Srikantha T."/>
            <person name="Zeng Q."/>
            <person name="Berman J."/>
            <person name="Berriman M."/>
            <person name="Heitman J."/>
            <person name="Gow N.A."/>
            <person name="Lorenz M.C."/>
            <person name="Birren B.W."/>
            <person name="Kellis M."/>
            <person name="Cuomo C.A."/>
        </authorList>
    </citation>
    <scope>NUCLEOTIDE SEQUENCE [LARGE SCALE GENOMIC DNA]</scope>
    <source>
        <strain evidence="10">ATCC 11503 / BCRC 21390 / CBS 2605 / JCM 1781 / NBRC 1676 / NRRL YB-4239</strain>
    </source>
</reference>
<sequence length="840" mass="93977">MSFSSERYASGRVPLLDSTNFYPDIFSEPAIASSSSTSSYSHLHSHSYSSSFANASSNPSYTSNTTTTKTPSKNINNGKPSSNTQTPLSNNNNSSSSNSSKRVTHSQIYDIFNTPLKSVHLDPTIISNFDQNCLIRNTYLSPALSSPQRQITDSAENTLNFPLQLQLQPQSQTQTQIEVQPQTSLAPTSPTKNKKPKSDTTTTTHTPFSLYSEEKPPYSYATLIGISILSHPEKKLTLANIYSWISDTFRFYKKEEVGWQNSIRHNLSLNKAFVKGEKSKDGKGHFWCIKPGYEEQFLKSRSVKKSSYHEVMDQISYATKINAAIAAKKAAEAKAKAEAEAEAEAEAKSKAEAEAEAEAKAETKAEMESKSNTETEETNAGANAKNATLNNANTVTPYIDGKKRKVRQKEPRIPITLLSSPTYGDNQSVDKDDATDHKQDDHHQGGREEEQEEEEQEEEEQEEEEEEEGNLTVLDPPIKKFKSQQNTKDDDIDSAWQILSQTDLPIKLPPITLLPEVSSTPQLDSNPRFIINDSELMMQNSPEKPMLAEKNLTYTSSFSCNSNFELSPLRTSETGPLLEPLTPANHSRSASAAGSTIYNLHYHQQLQLQHQQQQLIHHSLQQHQQQQHHQHQQLQLQHYHQHQHPQVLLHHKSWTPKSVKKNHAQTPLRNSIRATAVATPQTNSTMKKFWNSPSYLDDLYFSPSLNIQLQYSHQTMLHPLSNSLGSSINTSANAGAQPYQPNNHHNSYLQHSRTSSSTGASSHSKLSNITGTNLASYDDDELVMRNLNHPQLSIHLSPILKRAFLSVDDEGDNKDAEDVENGNVVGSRNKNLIQDLRNLQ</sequence>
<dbReference type="InterPro" id="IPR030456">
    <property type="entry name" value="TF_fork_head_CS_2"/>
</dbReference>
<name>A5DSS6_LODEL</name>
<keyword evidence="5 6" id="KW-0539">Nucleus</keyword>
<dbReference type="InterPro" id="IPR045912">
    <property type="entry name" value="FOXJ2/3-like"/>
</dbReference>
<feature type="compositionally biased region" description="Low complexity" evidence="7">
    <location>
        <begin position="169"/>
        <end position="191"/>
    </location>
</feature>
<gene>
    <name evidence="9" type="ORF">LELG_00412</name>
</gene>
<evidence type="ECO:0000256" key="2">
    <source>
        <dbReference type="ARBA" id="ARBA00023015"/>
    </source>
</evidence>
<dbReference type="Pfam" id="PF00250">
    <property type="entry name" value="Forkhead"/>
    <property type="match status" value="1"/>
</dbReference>
<feature type="compositionally biased region" description="Basic and acidic residues" evidence="7">
    <location>
        <begin position="345"/>
        <end position="373"/>
    </location>
</feature>
<feature type="compositionally biased region" description="Polar residues" evidence="7">
    <location>
        <begin position="728"/>
        <end position="751"/>
    </location>
</feature>
<dbReference type="Gene3D" id="1.10.10.10">
    <property type="entry name" value="Winged helix-like DNA-binding domain superfamily/Winged helix DNA-binding domain"/>
    <property type="match status" value="1"/>
</dbReference>
<feature type="compositionally biased region" description="Low complexity" evidence="7">
    <location>
        <begin position="752"/>
        <end position="767"/>
    </location>
</feature>
<dbReference type="Proteomes" id="UP000001996">
    <property type="component" value="Unassembled WGS sequence"/>
</dbReference>
<dbReference type="InterPro" id="IPR036388">
    <property type="entry name" value="WH-like_DNA-bd_sf"/>
</dbReference>
<dbReference type="PANTHER" id="PTHR46078:SF2">
    <property type="entry name" value="FORK-HEAD DOMAIN-CONTAINING PROTEIN"/>
    <property type="match status" value="1"/>
</dbReference>
<accession>A5DSS6</accession>
<keyword evidence="4" id="KW-0804">Transcription</keyword>
<evidence type="ECO:0000256" key="3">
    <source>
        <dbReference type="ARBA" id="ARBA00023125"/>
    </source>
</evidence>
<dbReference type="KEGG" id="lel:PVL30_000403"/>
<feature type="compositionally biased region" description="Acidic residues" evidence="7">
    <location>
        <begin position="449"/>
        <end position="469"/>
    </location>
</feature>
<dbReference type="InterPro" id="IPR001766">
    <property type="entry name" value="Fork_head_dom"/>
</dbReference>
<dbReference type="GO" id="GO:0000978">
    <property type="term" value="F:RNA polymerase II cis-regulatory region sequence-specific DNA binding"/>
    <property type="evidence" value="ECO:0007669"/>
    <property type="project" value="UniProtKB-ARBA"/>
</dbReference>
<feature type="DNA-binding region" description="Fork-head" evidence="6">
    <location>
        <begin position="215"/>
        <end position="308"/>
    </location>
</feature>
<dbReference type="PANTHER" id="PTHR46078">
    <property type="entry name" value="FORKHEAD BOX PROTEIN J2 FAMILY MEMBER"/>
    <property type="match status" value="1"/>
</dbReference>
<evidence type="ECO:0000313" key="9">
    <source>
        <dbReference type="EMBL" id="EDK42234.1"/>
    </source>
</evidence>
<keyword evidence="3 6" id="KW-0238">DNA-binding</keyword>
<feature type="compositionally biased region" description="Basic and acidic residues" evidence="7">
    <location>
        <begin position="428"/>
        <end position="448"/>
    </location>
</feature>
<feature type="compositionally biased region" description="Polar residues" evidence="7">
    <location>
        <begin position="417"/>
        <end position="427"/>
    </location>
</feature>
<dbReference type="GO" id="GO:0001228">
    <property type="term" value="F:DNA-binding transcription activator activity, RNA polymerase II-specific"/>
    <property type="evidence" value="ECO:0007669"/>
    <property type="project" value="UniProtKB-ARBA"/>
</dbReference>
<dbReference type="GeneID" id="5234932"/>